<name>A0A834GRF7_RHOSS</name>
<evidence type="ECO:0000313" key="2">
    <source>
        <dbReference type="EMBL" id="KAF7138894.1"/>
    </source>
</evidence>
<dbReference type="AlphaFoldDB" id="A0A834GRF7"/>
<gene>
    <name evidence="2" type="ORF">RHSIM_Rhsim07G0083800</name>
</gene>
<feature type="compositionally biased region" description="Basic and acidic residues" evidence="1">
    <location>
        <begin position="85"/>
        <end position="95"/>
    </location>
</feature>
<protein>
    <submittedName>
        <fullName evidence="2">Uncharacterized protein</fullName>
    </submittedName>
</protein>
<dbReference type="Proteomes" id="UP000626092">
    <property type="component" value="Unassembled WGS sequence"/>
</dbReference>
<evidence type="ECO:0000256" key="1">
    <source>
        <dbReference type="SAM" id="MobiDB-lite"/>
    </source>
</evidence>
<comment type="caution">
    <text evidence="2">The sequence shown here is derived from an EMBL/GenBank/DDBJ whole genome shotgun (WGS) entry which is preliminary data.</text>
</comment>
<dbReference type="OrthoDB" id="690771at2759"/>
<feature type="region of interest" description="Disordered" evidence="1">
    <location>
        <begin position="69"/>
        <end position="95"/>
    </location>
</feature>
<evidence type="ECO:0000313" key="3">
    <source>
        <dbReference type="Proteomes" id="UP000626092"/>
    </source>
</evidence>
<reference evidence="2" key="1">
    <citation type="submission" date="2019-11" db="EMBL/GenBank/DDBJ databases">
        <authorList>
            <person name="Liu Y."/>
            <person name="Hou J."/>
            <person name="Li T.-Q."/>
            <person name="Guan C.-H."/>
            <person name="Wu X."/>
            <person name="Wu H.-Z."/>
            <person name="Ling F."/>
            <person name="Zhang R."/>
            <person name="Shi X.-G."/>
            <person name="Ren J.-P."/>
            <person name="Chen E.-F."/>
            <person name="Sun J.-M."/>
        </authorList>
    </citation>
    <scope>NUCLEOTIDE SEQUENCE</scope>
    <source>
        <strain evidence="2">Adult_tree_wgs_1</strain>
        <tissue evidence="2">Leaves</tissue>
    </source>
</reference>
<organism evidence="2 3">
    <name type="scientific">Rhododendron simsii</name>
    <name type="common">Sims's rhododendron</name>
    <dbReference type="NCBI Taxonomy" id="118357"/>
    <lineage>
        <taxon>Eukaryota</taxon>
        <taxon>Viridiplantae</taxon>
        <taxon>Streptophyta</taxon>
        <taxon>Embryophyta</taxon>
        <taxon>Tracheophyta</taxon>
        <taxon>Spermatophyta</taxon>
        <taxon>Magnoliopsida</taxon>
        <taxon>eudicotyledons</taxon>
        <taxon>Gunneridae</taxon>
        <taxon>Pentapetalae</taxon>
        <taxon>asterids</taxon>
        <taxon>Ericales</taxon>
        <taxon>Ericaceae</taxon>
        <taxon>Ericoideae</taxon>
        <taxon>Rhodoreae</taxon>
        <taxon>Rhododendron</taxon>
    </lineage>
</organism>
<sequence>MKKGKGETALITWDCGSALYDSVELASLAHLLERRMMVFPALDRSNNVLRSEGGGTAAKITKNFHRAGASTRYVDGRSEEDDDKKEEGKRTRNQT</sequence>
<proteinExistence type="predicted"/>
<dbReference type="PANTHER" id="PTHR33978:SF18">
    <property type="entry name" value="OS01G0656300 PROTEIN"/>
    <property type="match status" value="1"/>
</dbReference>
<dbReference type="EMBL" id="WJXA01000007">
    <property type="protein sequence ID" value="KAF7138894.1"/>
    <property type="molecule type" value="Genomic_DNA"/>
</dbReference>
<accession>A0A834GRF7</accession>
<keyword evidence="3" id="KW-1185">Reference proteome</keyword>
<dbReference type="PANTHER" id="PTHR33978">
    <property type="entry name" value="SERINE/THREONINE-KINASE"/>
    <property type="match status" value="1"/>
</dbReference>